<protein>
    <submittedName>
        <fullName evidence="2">ABC transporter permease</fullName>
    </submittedName>
</protein>
<feature type="transmembrane region" description="Helical" evidence="1">
    <location>
        <begin position="148"/>
        <end position="165"/>
    </location>
</feature>
<evidence type="ECO:0000256" key="1">
    <source>
        <dbReference type="SAM" id="Phobius"/>
    </source>
</evidence>
<dbReference type="RefSeq" id="WP_117544851.1">
    <property type="nucleotide sequence ID" value="NZ_CANNOQ010000245.1"/>
</dbReference>
<keyword evidence="1" id="KW-0812">Transmembrane</keyword>
<feature type="transmembrane region" description="Helical" evidence="1">
    <location>
        <begin position="12"/>
        <end position="30"/>
    </location>
</feature>
<organism evidence="2 3">
    <name type="scientific">Eisenbergiella massiliensis</name>
    <dbReference type="NCBI Taxonomy" id="1720294"/>
    <lineage>
        <taxon>Bacteria</taxon>
        <taxon>Bacillati</taxon>
        <taxon>Bacillota</taxon>
        <taxon>Clostridia</taxon>
        <taxon>Lachnospirales</taxon>
        <taxon>Lachnospiraceae</taxon>
        <taxon>Eisenbergiella</taxon>
    </lineage>
</organism>
<comment type="caution">
    <text evidence="2">The sequence shown here is derived from an EMBL/GenBank/DDBJ whole genome shotgun (WGS) entry which is preliminary data.</text>
</comment>
<feature type="transmembrane region" description="Helical" evidence="1">
    <location>
        <begin position="116"/>
        <end position="136"/>
    </location>
</feature>
<gene>
    <name evidence="2" type="ORF">DXC51_15345</name>
</gene>
<dbReference type="Proteomes" id="UP000260812">
    <property type="component" value="Unassembled WGS sequence"/>
</dbReference>
<feature type="transmembrane region" description="Helical" evidence="1">
    <location>
        <begin position="191"/>
        <end position="213"/>
    </location>
</feature>
<keyword evidence="1" id="KW-1133">Transmembrane helix</keyword>
<evidence type="ECO:0000313" key="2">
    <source>
        <dbReference type="EMBL" id="RGE58788.1"/>
    </source>
</evidence>
<feature type="transmembrane region" description="Helical" evidence="1">
    <location>
        <begin position="84"/>
        <end position="104"/>
    </location>
</feature>
<evidence type="ECO:0000313" key="3">
    <source>
        <dbReference type="Proteomes" id="UP000260812"/>
    </source>
</evidence>
<dbReference type="AlphaFoldDB" id="A0A3E3I281"/>
<keyword evidence="3" id="KW-1185">Reference proteome</keyword>
<sequence length="217" mass="24602">MKQEIKIVLPAYKIFYSLFFPVVLCLIRGVARADEIGGALDSNMALLSLVFCAETWVMERSGRRWEIFTLYPVKNRTKTVLRRLAVQLCYLCALSYVGYFFYYWQKPAVPLGKTAAGLYGSYIPAITATVIFFGVLSMTLSNLFQNQWAGIGGSFLLWLTLYSTSGDKVLGRFNIFAYAFRELDGPEDFSWLWGKAAGILIAVFLLVWLPHILKKRG</sequence>
<dbReference type="EMBL" id="QVLV01000010">
    <property type="protein sequence ID" value="RGE58788.1"/>
    <property type="molecule type" value="Genomic_DNA"/>
</dbReference>
<feature type="transmembrane region" description="Helical" evidence="1">
    <location>
        <begin position="36"/>
        <end position="57"/>
    </location>
</feature>
<accession>A0A3E3I281</accession>
<keyword evidence="1" id="KW-0472">Membrane</keyword>
<reference evidence="2" key="1">
    <citation type="submission" date="2018-08" db="EMBL/GenBank/DDBJ databases">
        <title>A genome reference for cultivated species of the human gut microbiota.</title>
        <authorList>
            <person name="Zou Y."/>
            <person name="Xue W."/>
            <person name="Luo G."/>
        </authorList>
    </citation>
    <scope>NUCLEOTIDE SEQUENCE [LARGE SCALE GENOMIC DNA]</scope>
    <source>
        <strain evidence="2">TF05-5AC</strain>
    </source>
</reference>
<proteinExistence type="predicted"/>
<dbReference type="GeneID" id="97988202"/>
<name>A0A3E3I281_9FIRM</name>